<gene>
    <name evidence="2" type="ORF">POTOM_019474</name>
</gene>
<dbReference type="InterPro" id="IPR006016">
    <property type="entry name" value="UspA"/>
</dbReference>
<dbReference type="EMBL" id="JAAWWB010000009">
    <property type="protein sequence ID" value="KAG6775972.1"/>
    <property type="molecule type" value="Genomic_DNA"/>
</dbReference>
<dbReference type="OrthoDB" id="843225at2759"/>
<comment type="caution">
    <text evidence="2">The sequence shown here is derived from an EMBL/GenBank/DDBJ whole genome shotgun (WGS) entry which is preliminary data.</text>
</comment>
<proteinExistence type="predicted"/>
<keyword evidence="3" id="KW-1185">Reference proteome</keyword>
<evidence type="ECO:0000313" key="3">
    <source>
        <dbReference type="Proteomes" id="UP000886885"/>
    </source>
</evidence>
<dbReference type="Proteomes" id="UP000886885">
    <property type="component" value="Chromosome 5A"/>
</dbReference>
<dbReference type="PANTHER" id="PTHR31964">
    <property type="entry name" value="ADENINE NUCLEOTIDE ALPHA HYDROLASES-LIKE SUPERFAMILY PROTEIN"/>
    <property type="match status" value="1"/>
</dbReference>
<name>A0A8X8D368_POPTO</name>
<reference evidence="2" key="1">
    <citation type="journal article" date="2020" name="bioRxiv">
        <title>Hybrid origin of Populus tomentosa Carr. identified through genome sequencing and phylogenomic analysis.</title>
        <authorList>
            <person name="An X."/>
            <person name="Gao K."/>
            <person name="Chen Z."/>
            <person name="Li J."/>
            <person name="Yang X."/>
            <person name="Yang X."/>
            <person name="Zhou J."/>
            <person name="Guo T."/>
            <person name="Zhao T."/>
            <person name="Huang S."/>
            <person name="Miao D."/>
            <person name="Khan W.U."/>
            <person name="Rao P."/>
            <person name="Ye M."/>
            <person name="Lei B."/>
            <person name="Liao W."/>
            <person name="Wang J."/>
            <person name="Ji L."/>
            <person name="Li Y."/>
            <person name="Guo B."/>
            <person name="Mustafa N.S."/>
            <person name="Li S."/>
            <person name="Yun Q."/>
            <person name="Keller S.R."/>
            <person name="Mao J."/>
            <person name="Zhang R."/>
            <person name="Strauss S.H."/>
        </authorList>
    </citation>
    <scope>NUCLEOTIDE SEQUENCE</scope>
    <source>
        <strain evidence="2">GM15</strain>
        <tissue evidence="2">Leaf</tissue>
    </source>
</reference>
<feature type="domain" description="UspA" evidence="1">
    <location>
        <begin position="58"/>
        <end position="140"/>
    </location>
</feature>
<evidence type="ECO:0000313" key="2">
    <source>
        <dbReference type="EMBL" id="KAG6775972.1"/>
    </source>
</evidence>
<dbReference type="Pfam" id="PF00582">
    <property type="entry name" value="Usp"/>
    <property type="match status" value="1"/>
</dbReference>
<evidence type="ECO:0000259" key="1">
    <source>
        <dbReference type="Pfam" id="PF00582"/>
    </source>
</evidence>
<sequence length="145" mass="15655">MTADLGCLMMAVDGSEGSLYAHDGPLITSSVDLLLLTPLNPLAPSSSSFSNHHLLSLLDLISVPSLSVDSVPAFKAAIEAHQRKITEAILEHALEICHEKKVTFVSFEDVKTHGVMGDSKEKICEVVEHLHSDLLVMGCRSFGPY</sequence>
<dbReference type="AlphaFoldDB" id="A0A8X8D368"/>
<accession>A0A8X8D368</accession>
<dbReference type="PANTHER" id="PTHR31964:SF122">
    <property type="entry name" value="OS02G0760500 PROTEIN"/>
    <property type="match status" value="1"/>
</dbReference>
<organism evidence="2 3">
    <name type="scientific">Populus tomentosa</name>
    <name type="common">Chinese white poplar</name>
    <dbReference type="NCBI Taxonomy" id="118781"/>
    <lineage>
        <taxon>Eukaryota</taxon>
        <taxon>Viridiplantae</taxon>
        <taxon>Streptophyta</taxon>
        <taxon>Embryophyta</taxon>
        <taxon>Tracheophyta</taxon>
        <taxon>Spermatophyta</taxon>
        <taxon>Magnoliopsida</taxon>
        <taxon>eudicotyledons</taxon>
        <taxon>Gunneridae</taxon>
        <taxon>Pentapetalae</taxon>
        <taxon>rosids</taxon>
        <taxon>fabids</taxon>
        <taxon>Malpighiales</taxon>
        <taxon>Salicaceae</taxon>
        <taxon>Saliceae</taxon>
        <taxon>Populus</taxon>
    </lineage>
</organism>
<protein>
    <recommendedName>
        <fullName evidence="1">UspA domain-containing protein</fullName>
    </recommendedName>
</protein>